<name>A0A1N6HP64_9PROT</name>
<protein>
    <submittedName>
        <fullName evidence="1">Uncharacterized protein</fullName>
    </submittedName>
</protein>
<evidence type="ECO:0000313" key="1">
    <source>
        <dbReference type="EMBL" id="SIO21543.1"/>
    </source>
</evidence>
<accession>A0A1N6HP64</accession>
<proteinExistence type="predicted"/>
<dbReference type="STRING" id="44575.SAMN05216419_105815"/>
<reference evidence="1 2" key="1">
    <citation type="submission" date="2016-12" db="EMBL/GenBank/DDBJ databases">
        <authorList>
            <person name="Song W.-J."/>
            <person name="Kurnit D.M."/>
        </authorList>
    </citation>
    <scope>NUCLEOTIDE SEQUENCE [LARGE SCALE GENOMIC DNA]</scope>
    <source>
        <strain evidence="1 2">ATCC 49181</strain>
    </source>
</reference>
<dbReference type="Proteomes" id="UP000185062">
    <property type="component" value="Unassembled WGS sequence"/>
</dbReference>
<organism evidence="1 2">
    <name type="scientific">Nitrosomonas cryotolerans ATCC 49181</name>
    <dbReference type="NCBI Taxonomy" id="1131553"/>
    <lineage>
        <taxon>Bacteria</taxon>
        <taxon>Pseudomonadati</taxon>
        <taxon>Pseudomonadota</taxon>
        <taxon>Betaproteobacteria</taxon>
        <taxon>Nitrosomonadales</taxon>
        <taxon>Nitrosomonadaceae</taxon>
        <taxon>Nitrosomonas</taxon>
    </lineage>
</organism>
<dbReference type="EMBL" id="FSRO01000001">
    <property type="protein sequence ID" value="SIO21543.1"/>
    <property type="molecule type" value="Genomic_DNA"/>
</dbReference>
<evidence type="ECO:0000313" key="2">
    <source>
        <dbReference type="Proteomes" id="UP000185062"/>
    </source>
</evidence>
<gene>
    <name evidence="1" type="ORF">SAMN02743940_1283</name>
</gene>
<sequence>MMIQAVSIMAWIILKYSVISVLTTDNKAVEIIPFDIGFGVEISDLFCFCLSNVDLHLKIQ</sequence>
<dbReference type="AlphaFoldDB" id="A0A1N6HP64"/>
<keyword evidence="2" id="KW-1185">Reference proteome</keyword>